<keyword evidence="1" id="KW-0732">Signal</keyword>
<name>A0A7H0GFV7_9BURK</name>
<evidence type="ECO:0000313" key="3">
    <source>
        <dbReference type="Proteomes" id="UP000516028"/>
    </source>
</evidence>
<reference evidence="2 3" key="1">
    <citation type="submission" date="2020-08" db="EMBL/GenBank/DDBJ databases">
        <title>Genome sequence of Diaphorobacter aerolatus KACC 16536T.</title>
        <authorList>
            <person name="Hyun D.-W."/>
            <person name="Bae J.-W."/>
        </authorList>
    </citation>
    <scope>NUCLEOTIDE SEQUENCE [LARGE SCALE GENOMIC DNA]</scope>
    <source>
        <strain evidence="2 3">KACC 16536</strain>
    </source>
</reference>
<feature type="signal peptide" evidence="1">
    <location>
        <begin position="1"/>
        <end position="25"/>
    </location>
</feature>
<dbReference type="AlphaFoldDB" id="A0A7H0GFV7"/>
<gene>
    <name evidence="2" type="ORF">H9K75_12210</name>
</gene>
<dbReference type="Proteomes" id="UP000516028">
    <property type="component" value="Chromosome"/>
</dbReference>
<evidence type="ECO:0000256" key="1">
    <source>
        <dbReference type="SAM" id="SignalP"/>
    </source>
</evidence>
<sequence>MHAFQWLRAMLAFLLLLASSLSVFAHSDITHRDPQALRGVRAVVLLEPEIDDAASAAGVTPELVARRTTLYLRDIGVQVLAGEPTGSADRGETPSVLMQFGVWKDERGRSSTAITLNVLRESGAQAQPIYIVQQRGLTRHHVTRNFLMRELDLALNMLREDLRRVHR</sequence>
<organism evidence="2 3">
    <name type="scientific">Diaphorobacter aerolatus</name>
    <dbReference type="NCBI Taxonomy" id="1288495"/>
    <lineage>
        <taxon>Bacteria</taxon>
        <taxon>Pseudomonadati</taxon>
        <taxon>Pseudomonadota</taxon>
        <taxon>Betaproteobacteria</taxon>
        <taxon>Burkholderiales</taxon>
        <taxon>Comamonadaceae</taxon>
        <taxon>Diaphorobacter</taxon>
    </lineage>
</organism>
<dbReference type="RefSeq" id="WP_187722884.1">
    <property type="nucleotide sequence ID" value="NZ_CP060783.1"/>
</dbReference>
<dbReference type="EMBL" id="CP060783">
    <property type="protein sequence ID" value="QNP47173.1"/>
    <property type="molecule type" value="Genomic_DNA"/>
</dbReference>
<keyword evidence="3" id="KW-1185">Reference proteome</keyword>
<evidence type="ECO:0000313" key="2">
    <source>
        <dbReference type="EMBL" id="QNP47173.1"/>
    </source>
</evidence>
<dbReference type="KEGG" id="daer:H9K75_12210"/>
<feature type="chain" id="PRO_5029016813" description="DUF4410 domain-containing protein" evidence="1">
    <location>
        <begin position="26"/>
        <end position="167"/>
    </location>
</feature>
<protein>
    <recommendedName>
        <fullName evidence="4">DUF4410 domain-containing protein</fullName>
    </recommendedName>
</protein>
<evidence type="ECO:0008006" key="4">
    <source>
        <dbReference type="Google" id="ProtNLM"/>
    </source>
</evidence>
<accession>A0A7H0GFV7</accession>
<proteinExistence type="predicted"/>